<name>A0A7I8DSV2_9FIRM</name>
<reference evidence="1 2" key="2">
    <citation type="submission" date="2020-08" db="EMBL/GenBank/DDBJ databases">
        <authorList>
            <person name="Ueki A."/>
            <person name="Tonouchi A."/>
        </authorList>
    </citation>
    <scope>NUCLEOTIDE SEQUENCE [LARGE SCALE GENOMIC DNA]</scope>
    <source>
        <strain evidence="1 2">CTTW</strain>
    </source>
</reference>
<dbReference type="KEGG" id="acht:bsdcttw_33520"/>
<keyword evidence="2" id="KW-1185">Reference proteome</keyword>
<proteinExistence type="predicted"/>
<sequence>MIKWADKLYLGDSIKGRKTKVMRAVEANKLAFSVFCITYAVNPGNLLDIINANELSFSYYQKQEIYVIGLAGSKSEALELVRKMIEDMYRETEGFLVREYF</sequence>
<dbReference type="EMBL" id="AP023368">
    <property type="protein sequence ID" value="BCK00312.1"/>
    <property type="molecule type" value="Genomic_DNA"/>
</dbReference>
<dbReference type="AlphaFoldDB" id="A0A7I8DSV2"/>
<accession>A0A7I8DSV2</accession>
<organism evidence="1 2">
    <name type="scientific">Anaerocolumna chitinilytica</name>
    <dbReference type="NCBI Taxonomy" id="1727145"/>
    <lineage>
        <taxon>Bacteria</taxon>
        <taxon>Bacillati</taxon>
        <taxon>Bacillota</taxon>
        <taxon>Clostridia</taxon>
        <taxon>Lachnospirales</taxon>
        <taxon>Lachnospiraceae</taxon>
        <taxon>Anaerocolumna</taxon>
    </lineage>
</organism>
<protein>
    <submittedName>
        <fullName evidence="1">Uncharacterized protein</fullName>
    </submittedName>
</protein>
<dbReference type="RefSeq" id="WP_185256000.1">
    <property type="nucleotide sequence ID" value="NZ_AP023368.1"/>
</dbReference>
<evidence type="ECO:0000313" key="2">
    <source>
        <dbReference type="Proteomes" id="UP000515703"/>
    </source>
</evidence>
<dbReference type="Proteomes" id="UP000515703">
    <property type="component" value="Chromosome"/>
</dbReference>
<evidence type="ECO:0000313" key="1">
    <source>
        <dbReference type="EMBL" id="BCK00312.1"/>
    </source>
</evidence>
<reference evidence="1 2" key="1">
    <citation type="submission" date="2020-08" db="EMBL/GenBank/DDBJ databases">
        <title>Draft genome sequencing of an Anaerocolumna strain isolated from anoxic soil subjected to BSD treatment.</title>
        <authorList>
            <person name="Uek A."/>
            <person name="Tonouchi A."/>
        </authorList>
    </citation>
    <scope>NUCLEOTIDE SEQUENCE [LARGE SCALE GENOMIC DNA]</scope>
    <source>
        <strain evidence="1 2">CTTW</strain>
    </source>
</reference>
<gene>
    <name evidence="1" type="ORF">bsdcttw_33520</name>
</gene>